<dbReference type="InterPro" id="IPR018247">
    <property type="entry name" value="EF_Hand_1_Ca_BS"/>
</dbReference>
<keyword evidence="4 7" id="KW-1133">Transmembrane helix</keyword>
<evidence type="ECO:0000259" key="8">
    <source>
        <dbReference type="PROSITE" id="PS50222"/>
    </source>
</evidence>
<sequence>MSSKPDVGSKMSCTQDPCFATQGPSIQLTADDCTDVDDIQTGQSMTFTYRNRDYNHAEGISLGELSNVVQHCKESPTSFIFQPNLFETGTYLFVVNGSKVVGGAERVQSSSLYIEVQADTEIDPERTPLVAVFLESPQPVFAGSTLRLRGDITNPQNDTSYTFRWTAYRYGLNPAYDAEAASLDPTYAIPQYTWVPLSLVDFNISDSEQVVSVSRGMSVLFESIVSPGGHNRRRIVSASIESSVRAAATCQMGLFNQRRRVKAAWLKGLLQILHAMQKSVTVVKKQDQKLRKILQEKETRKKQFIQYKEDTKKAFAKQVHAYEMDLQRLDAEYASAMETGQVATATSSFLQEAYAAVAGSRFADVALPGMGPEPIADSVVAAAASVATGARSAPTRPANEVPTWFTDGPNYEWRWFSRQSRPKTILCFGADADGGPRLSAETISLFVMPVQEYSPFIFIGLHPRSQIPTILQNDLAAMIRLKSPEPVADCLADLPCPLDWTFPCILTKVAFFDLDTPPCPSFRYSFVGGAPFLLLSGSNYHEDTQVRTPPDSPYLVVSPNVLIAGLRYRMRVSVLDKYMLSQGIEDYLGFAEFTFLCAGRPPSGGELIVSNMSGTALQTEFVFSMEGFGSEDLPLTYRFCYIQDYDMPFAEAVELNIAYTEQNFIKTRLPQGLVGSQNLLRVVGIVRSSRGATAHASVEVSVSPPGQQAITDIVDQVPLVDPETAIFFTTLLADTEAASEAEVSNALQVTRDKMFVTNRTIASTPEESTSNVIAGRHRDGRSAAFCEGCASDTVTWEEASPWQDAESICNFAGGWTGREFLNADDAGDLKGIFGHCIVAAANRIWCLGGCRETRLSRKMSVLELQLESGTWVDRLNLLPDDSVPCCRWGHASCLVPSRPAPGPAEQFLWLAGGFNSHCNLNDVWRFCPTDGRFAGVASEVHSLPYRAAYHSMVCDDVAKRLLAFGGQCCVGGPYHFFDRVVMHQLCRPMSGWQAVRVEGPSPAARAQHAAAMTTSGLMVIYGGGNATRTFRDVWTLHLSPAYWSEVKIFGRIRPWISLQLKSQDFNDRGHDKYRAARISCYVAMQQLPRQPPESFASVVVELVAAHRRELQAVRERFDTKVAPVRTLREESELQSCGEVAQELAPDEINLFAAMGQCSPAPAALDQSPPTESWGPRSEAPPLHLPAWGDSVKVAVPENTRQTEDEDVLPAACLQPVERSACHGKVVSSSERQENRLARMKEALAQHHQVNQAASVGRKQRFALTQSFKVDCSDGVSVKCIVQHPMFDTVAAVMIIVNSILMGWETEALTTNISMPESLEIMMILCNVYFCLEILMRLAGLRTGFFVEESRNWNLFDLGLVLLSLVDTFILYQQDGLSATNVVAGVKTLKMLRIIRVFRVFRFSSALSRVALMIVDSMKSLLWALIMLAIVVYVFAISLTTNAADWIKLEVNTGNPNWLELVQTSSDPTMQIMLRRFGSLSKTAYTLVQAMLGGFNWGEVADVLMDVDVISPALLLLYVAFTMLAVLNVITGAFVDNALNLASQQRDFQIEREIESKEQYASQIRALFQTIDDDGSGDVSRKEIREMLEDATLSAYFRVLGFETTDADLLFKLLDVDDSDTVSMQEFLDGCGRLKGPARNMDVHAILAECRRMRKALGQSLGSGA</sequence>
<organism evidence="9 10">
    <name type="scientific">Symbiodinium microadriaticum</name>
    <name type="common">Dinoflagellate</name>
    <name type="synonym">Zooxanthella microadriatica</name>
    <dbReference type="NCBI Taxonomy" id="2951"/>
    <lineage>
        <taxon>Eukaryota</taxon>
        <taxon>Sar</taxon>
        <taxon>Alveolata</taxon>
        <taxon>Dinophyceae</taxon>
        <taxon>Suessiales</taxon>
        <taxon>Symbiodiniaceae</taxon>
        <taxon>Symbiodinium</taxon>
    </lineage>
</organism>
<feature type="transmembrane region" description="Helical" evidence="7">
    <location>
        <begin position="1420"/>
        <end position="1438"/>
    </location>
</feature>
<dbReference type="Gene3D" id="2.120.10.80">
    <property type="entry name" value="Kelch-type beta propeller"/>
    <property type="match status" value="2"/>
</dbReference>
<proteinExistence type="predicted"/>
<comment type="subcellular location">
    <subcellularLocation>
        <location evidence="1">Membrane</location>
        <topology evidence="1">Multi-pass membrane protein</topology>
    </subcellularLocation>
</comment>
<evidence type="ECO:0000313" key="10">
    <source>
        <dbReference type="Proteomes" id="UP000186817"/>
    </source>
</evidence>
<keyword evidence="9" id="KW-0407">Ion channel</keyword>
<evidence type="ECO:0000256" key="3">
    <source>
        <dbReference type="ARBA" id="ARBA00022837"/>
    </source>
</evidence>
<dbReference type="GO" id="GO:0005248">
    <property type="term" value="F:voltage-gated sodium channel activity"/>
    <property type="evidence" value="ECO:0007669"/>
    <property type="project" value="TreeGrafter"/>
</dbReference>
<dbReference type="EMBL" id="LSRX01000446">
    <property type="protein sequence ID" value="OLP97070.1"/>
    <property type="molecule type" value="Genomic_DNA"/>
</dbReference>
<keyword evidence="2 7" id="KW-0812">Transmembrane</keyword>
<keyword evidence="3" id="KW-0106">Calcium</keyword>
<evidence type="ECO:0000256" key="2">
    <source>
        <dbReference type="ARBA" id="ARBA00022692"/>
    </source>
</evidence>
<dbReference type="InterPro" id="IPR043203">
    <property type="entry name" value="VGCC_Ca_Na"/>
</dbReference>
<feature type="transmembrane region" description="Helical" evidence="7">
    <location>
        <begin position="1508"/>
        <end position="1534"/>
    </location>
</feature>
<evidence type="ECO:0000256" key="4">
    <source>
        <dbReference type="ARBA" id="ARBA00022989"/>
    </source>
</evidence>
<dbReference type="SUPFAM" id="SSF117281">
    <property type="entry name" value="Kelch motif"/>
    <property type="match status" value="1"/>
</dbReference>
<dbReference type="InterPro" id="IPR015915">
    <property type="entry name" value="Kelch-typ_b-propeller"/>
</dbReference>
<dbReference type="CDD" id="cd00051">
    <property type="entry name" value="EFh"/>
    <property type="match status" value="1"/>
</dbReference>
<dbReference type="Gene3D" id="1.20.120.350">
    <property type="entry name" value="Voltage-gated potassium channels. Chain C"/>
    <property type="match status" value="1"/>
</dbReference>
<dbReference type="Pfam" id="PF00520">
    <property type="entry name" value="Ion_trans"/>
    <property type="match status" value="1"/>
</dbReference>
<dbReference type="GO" id="GO:0001518">
    <property type="term" value="C:voltage-gated sodium channel complex"/>
    <property type="evidence" value="ECO:0007669"/>
    <property type="project" value="TreeGrafter"/>
</dbReference>
<dbReference type="Pfam" id="PF02010">
    <property type="entry name" value="REJ"/>
    <property type="match status" value="1"/>
</dbReference>
<dbReference type="Pfam" id="PF24681">
    <property type="entry name" value="Kelch_KLHDC2_KLHL20_DRC7"/>
    <property type="match status" value="1"/>
</dbReference>
<feature type="coiled-coil region" evidence="6">
    <location>
        <begin position="312"/>
        <end position="339"/>
    </location>
</feature>
<evidence type="ECO:0000256" key="5">
    <source>
        <dbReference type="ARBA" id="ARBA00023136"/>
    </source>
</evidence>
<reference evidence="9 10" key="1">
    <citation type="submission" date="2016-02" db="EMBL/GenBank/DDBJ databases">
        <title>Genome analysis of coral dinoflagellate symbionts highlights evolutionary adaptations to a symbiotic lifestyle.</title>
        <authorList>
            <person name="Aranda M."/>
            <person name="Li Y."/>
            <person name="Liew Y.J."/>
            <person name="Baumgarten S."/>
            <person name="Simakov O."/>
            <person name="Wilson M."/>
            <person name="Piel J."/>
            <person name="Ashoor H."/>
            <person name="Bougouffa S."/>
            <person name="Bajic V.B."/>
            <person name="Ryu T."/>
            <person name="Ravasi T."/>
            <person name="Bayer T."/>
            <person name="Micklem G."/>
            <person name="Kim H."/>
            <person name="Bhak J."/>
            <person name="Lajeunesse T.C."/>
            <person name="Voolstra C.R."/>
        </authorList>
    </citation>
    <scope>NUCLEOTIDE SEQUENCE [LARGE SCALE GENOMIC DNA]</scope>
    <source>
        <strain evidence="9 10">CCMP2467</strain>
    </source>
</reference>
<dbReference type="PANTHER" id="PTHR10037:SF62">
    <property type="entry name" value="SODIUM CHANNEL PROTEIN 60E"/>
    <property type="match status" value="1"/>
</dbReference>
<dbReference type="SMART" id="SM00054">
    <property type="entry name" value="EFh"/>
    <property type="match status" value="2"/>
</dbReference>
<keyword evidence="5 7" id="KW-0472">Membrane</keyword>
<keyword evidence="10" id="KW-1185">Reference proteome</keyword>
<evidence type="ECO:0000256" key="6">
    <source>
        <dbReference type="SAM" id="Coils"/>
    </source>
</evidence>
<dbReference type="SUPFAM" id="SSF81324">
    <property type="entry name" value="Voltage-gated potassium channels"/>
    <property type="match status" value="1"/>
</dbReference>
<dbReference type="InterPro" id="IPR011992">
    <property type="entry name" value="EF-hand-dom_pair"/>
</dbReference>
<evidence type="ECO:0000256" key="7">
    <source>
        <dbReference type="SAM" id="Phobius"/>
    </source>
</evidence>
<dbReference type="InterPro" id="IPR002859">
    <property type="entry name" value="PKD/REJ-like"/>
</dbReference>
<gene>
    <name evidence="9" type="primary">Scn11a</name>
    <name evidence="9" type="ORF">AK812_SmicGene20610</name>
</gene>
<feature type="domain" description="EF-hand" evidence="8">
    <location>
        <begin position="1558"/>
        <end position="1593"/>
    </location>
</feature>
<dbReference type="Gene3D" id="1.10.287.70">
    <property type="match status" value="1"/>
</dbReference>
<dbReference type="PROSITE" id="PS00018">
    <property type="entry name" value="EF_HAND_1"/>
    <property type="match status" value="2"/>
</dbReference>
<dbReference type="Proteomes" id="UP000186817">
    <property type="component" value="Unassembled WGS sequence"/>
</dbReference>
<feature type="transmembrane region" description="Helical" evidence="7">
    <location>
        <begin position="1323"/>
        <end position="1346"/>
    </location>
</feature>
<dbReference type="SUPFAM" id="SSF47473">
    <property type="entry name" value="EF-hand"/>
    <property type="match status" value="1"/>
</dbReference>
<evidence type="ECO:0000256" key="1">
    <source>
        <dbReference type="ARBA" id="ARBA00004141"/>
    </source>
</evidence>
<dbReference type="GO" id="GO:0005509">
    <property type="term" value="F:calcium ion binding"/>
    <property type="evidence" value="ECO:0007669"/>
    <property type="project" value="InterPro"/>
</dbReference>
<keyword evidence="9" id="KW-0406">Ion transport</keyword>
<dbReference type="Pfam" id="PF13499">
    <property type="entry name" value="EF-hand_7"/>
    <property type="match status" value="1"/>
</dbReference>
<dbReference type="OrthoDB" id="469112at2759"/>
<keyword evidence="6" id="KW-0175">Coiled coil</keyword>
<dbReference type="InterPro" id="IPR027359">
    <property type="entry name" value="Volt_channel_dom_sf"/>
</dbReference>
<comment type="caution">
    <text evidence="9">The sequence shown here is derived from an EMBL/GenBank/DDBJ whole genome shotgun (WGS) entry which is preliminary data.</text>
</comment>
<dbReference type="Gene3D" id="1.10.238.10">
    <property type="entry name" value="EF-hand"/>
    <property type="match status" value="1"/>
</dbReference>
<dbReference type="PANTHER" id="PTHR10037">
    <property type="entry name" value="VOLTAGE-GATED CATION CHANNEL CALCIUM AND SODIUM"/>
    <property type="match status" value="1"/>
</dbReference>
<name>A0A1Q9DPH2_SYMMI</name>
<dbReference type="InterPro" id="IPR002048">
    <property type="entry name" value="EF_hand_dom"/>
</dbReference>
<feature type="domain" description="EF-hand" evidence="8">
    <location>
        <begin position="1601"/>
        <end position="1636"/>
    </location>
</feature>
<dbReference type="PROSITE" id="PS50222">
    <property type="entry name" value="EF_HAND_2"/>
    <property type="match status" value="2"/>
</dbReference>
<accession>A0A1Q9DPH2</accession>
<dbReference type="InterPro" id="IPR005821">
    <property type="entry name" value="Ion_trans_dom"/>
</dbReference>
<evidence type="ECO:0000313" key="9">
    <source>
        <dbReference type="EMBL" id="OLP97070.1"/>
    </source>
</evidence>
<keyword evidence="9" id="KW-0813">Transport</keyword>
<protein>
    <submittedName>
        <fullName evidence="9">Sodium channel protein type 11 subunit alpha</fullName>
    </submittedName>
</protein>